<evidence type="ECO:0000313" key="3">
    <source>
        <dbReference type="Proteomes" id="UP001218188"/>
    </source>
</evidence>
<feature type="coiled-coil region" evidence="1">
    <location>
        <begin position="164"/>
        <end position="191"/>
    </location>
</feature>
<evidence type="ECO:0000313" key="2">
    <source>
        <dbReference type="EMBL" id="KAJ7025851.1"/>
    </source>
</evidence>
<accession>A0AAD6WWD9</accession>
<evidence type="ECO:0000256" key="1">
    <source>
        <dbReference type="SAM" id="Coils"/>
    </source>
</evidence>
<organism evidence="2 3">
    <name type="scientific">Mycena alexandri</name>
    <dbReference type="NCBI Taxonomy" id="1745969"/>
    <lineage>
        <taxon>Eukaryota</taxon>
        <taxon>Fungi</taxon>
        <taxon>Dikarya</taxon>
        <taxon>Basidiomycota</taxon>
        <taxon>Agaricomycotina</taxon>
        <taxon>Agaricomycetes</taxon>
        <taxon>Agaricomycetidae</taxon>
        <taxon>Agaricales</taxon>
        <taxon>Marasmiineae</taxon>
        <taxon>Mycenaceae</taxon>
        <taxon>Mycena</taxon>
    </lineage>
</organism>
<keyword evidence="3" id="KW-1185">Reference proteome</keyword>
<dbReference type="EMBL" id="JARJCM010000148">
    <property type="protein sequence ID" value="KAJ7025851.1"/>
    <property type="molecule type" value="Genomic_DNA"/>
</dbReference>
<keyword evidence="1" id="KW-0175">Coiled coil</keyword>
<sequence>MSRSEQSRTPIFPTASASELTTAVELTTAQQNAKAEAAEDLLLATRYYERIGTRQRIHEYAVHRHLKKPTKDSLALVVSTFDSLYRTEMQVPPPLLPADIFLDTKSAIARGRAQAFAEGTPEGDHMWAFVYHQIDGESLERDSALNSSGREMGFGQRRDLIGDSDDASAVLKDAERALNDLLETASRLRSRHECQHIV</sequence>
<reference evidence="2" key="1">
    <citation type="submission" date="2023-03" db="EMBL/GenBank/DDBJ databases">
        <title>Massive genome expansion in bonnet fungi (Mycena s.s.) driven by repeated elements and novel gene families across ecological guilds.</title>
        <authorList>
            <consortium name="Lawrence Berkeley National Laboratory"/>
            <person name="Harder C.B."/>
            <person name="Miyauchi S."/>
            <person name="Viragh M."/>
            <person name="Kuo A."/>
            <person name="Thoen E."/>
            <person name="Andreopoulos B."/>
            <person name="Lu D."/>
            <person name="Skrede I."/>
            <person name="Drula E."/>
            <person name="Henrissat B."/>
            <person name="Morin E."/>
            <person name="Kohler A."/>
            <person name="Barry K."/>
            <person name="LaButti K."/>
            <person name="Morin E."/>
            <person name="Salamov A."/>
            <person name="Lipzen A."/>
            <person name="Mereny Z."/>
            <person name="Hegedus B."/>
            <person name="Baldrian P."/>
            <person name="Stursova M."/>
            <person name="Weitz H."/>
            <person name="Taylor A."/>
            <person name="Grigoriev I.V."/>
            <person name="Nagy L.G."/>
            <person name="Martin F."/>
            <person name="Kauserud H."/>
        </authorList>
    </citation>
    <scope>NUCLEOTIDE SEQUENCE</scope>
    <source>
        <strain evidence="2">CBHHK200</strain>
    </source>
</reference>
<proteinExistence type="predicted"/>
<gene>
    <name evidence="2" type="ORF">C8F04DRAFT_1268835</name>
</gene>
<comment type="caution">
    <text evidence="2">The sequence shown here is derived from an EMBL/GenBank/DDBJ whole genome shotgun (WGS) entry which is preliminary data.</text>
</comment>
<dbReference type="Proteomes" id="UP001218188">
    <property type="component" value="Unassembled WGS sequence"/>
</dbReference>
<name>A0AAD6WWD9_9AGAR</name>
<dbReference type="AlphaFoldDB" id="A0AAD6WWD9"/>
<protein>
    <submittedName>
        <fullName evidence="2">Uncharacterized protein</fullName>
    </submittedName>
</protein>